<dbReference type="Proteomes" id="UP001060085">
    <property type="component" value="Linkage Group LG06"/>
</dbReference>
<dbReference type="EMBL" id="CM044706">
    <property type="protein sequence ID" value="KAI5656360.1"/>
    <property type="molecule type" value="Genomic_DNA"/>
</dbReference>
<protein>
    <submittedName>
        <fullName evidence="1">Uncharacterized protein</fullName>
    </submittedName>
</protein>
<evidence type="ECO:0000313" key="1">
    <source>
        <dbReference type="EMBL" id="KAI5656360.1"/>
    </source>
</evidence>
<comment type="caution">
    <text evidence="1">The sequence shown here is derived from an EMBL/GenBank/DDBJ whole genome shotgun (WGS) entry which is preliminary data.</text>
</comment>
<organism evidence="1 2">
    <name type="scientific">Catharanthus roseus</name>
    <name type="common">Madagascar periwinkle</name>
    <name type="synonym">Vinca rosea</name>
    <dbReference type="NCBI Taxonomy" id="4058"/>
    <lineage>
        <taxon>Eukaryota</taxon>
        <taxon>Viridiplantae</taxon>
        <taxon>Streptophyta</taxon>
        <taxon>Embryophyta</taxon>
        <taxon>Tracheophyta</taxon>
        <taxon>Spermatophyta</taxon>
        <taxon>Magnoliopsida</taxon>
        <taxon>eudicotyledons</taxon>
        <taxon>Gunneridae</taxon>
        <taxon>Pentapetalae</taxon>
        <taxon>asterids</taxon>
        <taxon>lamiids</taxon>
        <taxon>Gentianales</taxon>
        <taxon>Apocynaceae</taxon>
        <taxon>Rauvolfioideae</taxon>
        <taxon>Vinceae</taxon>
        <taxon>Catharanthinae</taxon>
        <taxon>Catharanthus</taxon>
    </lineage>
</organism>
<reference evidence="2" key="1">
    <citation type="journal article" date="2023" name="Nat. Plants">
        <title>Single-cell RNA sequencing provides a high-resolution roadmap for understanding the multicellular compartmentation of specialized metabolism.</title>
        <authorList>
            <person name="Sun S."/>
            <person name="Shen X."/>
            <person name="Li Y."/>
            <person name="Li Y."/>
            <person name="Wang S."/>
            <person name="Li R."/>
            <person name="Zhang H."/>
            <person name="Shen G."/>
            <person name="Guo B."/>
            <person name="Wei J."/>
            <person name="Xu J."/>
            <person name="St-Pierre B."/>
            <person name="Chen S."/>
            <person name="Sun C."/>
        </authorList>
    </citation>
    <scope>NUCLEOTIDE SEQUENCE [LARGE SCALE GENOMIC DNA]</scope>
</reference>
<sequence length="167" mass="18596">MTSRVEGELSQLRLEISTSPPTHLSHTPVPYEPYGSAQPSSHLTDIVYDLYLHSLTIRPHIPYRSVTHEPILEFIGQPRQIGTEFFDQMFGAAPQDFSCNTHGYSQAEYVVSSSVPYAPRPADREVERSKKEPDPLHIEGEADERDDDDGDGGDDGHDEGDDAGDEE</sequence>
<accession>A0ACC0A7Y4</accession>
<gene>
    <name evidence="1" type="ORF">M9H77_25153</name>
</gene>
<proteinExistence type="predicted"/>
<name>A0ACC0A7Y4_CATRO</name>
<keyword evidence="2" id="KW-1185">Reference proteome</keyword>
<evidence type="ECO:0000313" key="2">
    <source>
        <dbReference type="Proteomes" id="UP001060085"/>
    </source>
</evidence>